<keyword evidence="2 3" id="KW-0040">ANK repeat</keyword>
<keyword evidence="1" id="KW-0677">Repeat</keyword>
<evidence type="ECO:0008006" key="7">
    <source>
        <dbReference type="Google" id="ProtNLM"/>
    </source>
</evidence>
<comment type="caution">
    <text evidence="5">The sequence shown here is derived from an EMBL/GenBank/DDBJ whole genome shotgun (WGS) entry which is preliminary data.</text>
</comment>
<organism evidence="5 6">
    <name type="scientific">Coemansia biformis</name>
    <dbReference type="NCBI Taxonomy" id="1286918"/>
    <lineage>
        <taxon>Eukaryota</taxon>
        <taxon>Fungi</taxon>
        <taxon>Fungi incertae sedis</taxon>
        <taxon>Zoopagomycota</taxon>
        <taxon>Kickxellomycotina</taxon>
        <taxon>Kickxellomycetes</taxon>
        <taxon>Kickxellales</taxon>
        <taxon>Kickxellaceae</taxon>
        <taxon>Coemansia</taxon>
    </lineage>
</organism>
<dbReference type="AlphaFoldDB" id="A0A9W8CY32"/>
<feature type="repeat" description="ANK" evidence="3">
    <location>
        <begin position="37"/>
        <end position="69"/>
    </location>
</feature>
<dbReference type="SMART" id="SM00248">
    <property type="entry name" value="ANK"/>
    <property type="match status" value="3"/>
</dbReference>
<dbReference type="Pfam" id="PF12796">
    <property type="entry name" value="Ank_2"/>
    <property type="match status" value="1"/>
</dbReference>
<dbReference type="PANTHER" id="PTHR24171:SF9">
    <property type="entry name" value="ANKYRIN REPEAT DOMAIN-CONTAINING PROTEIN 39"/>
    <property type="match status" value="1"/>
</dbReference>
<evidence type="ECO:0000256" key="3">
    <source>
        <dbReference type="PROSITE-ProRule" id="PRU00023"/>
    </source>
</evidence>
<dbReference type="PANTHER" id="PTHR24171">
    <property type="entry name" value="ANKYRIN REPEAT DOMAIN-CONTAINING PROTEIN 39-RELATED"/>
    <property type="match status" value="1"/>
</dbReference>
<accession>A0A9W8CY32</accession>
<sequence>MGKQAANIWCAASDGDLARVRALVEGDSAMANASDENGYTPLHAAASWKHLQVLRYLLDNGGSVNIVDADGDTPLHICEDRECAALLLSRGADPEKRNHEGLTPVHTTLENEATEVTELLCKRLGIPVPTLAEVRDAELAQAHGAELAEISPDTITESKLEDLSNWIMQQVDKDSADEGEVKDMVTSYILKNLRIANSERKDDTVAATVASSTDRRSQDDDPPAAAPAA</sequence>
<dbReference type="PROSITE" id="PS50297">
    <property type="entry name" value="ANK_REP_REGION"/>
    <property type="match status" value="1"/>
</dbReference>
<proteinExistence type="predicted"/>
<reference evidence="5" key="1">
    <citation type="submission" date="2022-07" db="EMBL/GenBank/DDBJ databases">
        <title>Phylogenomic reconstructions and comparative analyses of Kickxellomycotina fungi.</title>
        <authorList>
            <person name="Reynolds N.K."/>
            <person name="Stajich J.E."/>
            <person name="Barry K."/>
            <person name="Grigoriev I.V."/>
            <person name="Crous P."/>
            <person name="Smith M.E."/>
        </authorList>
    </citation>
    <scope>NUCLEOTIDE SEQUENCE</scope>
    <source>
        <strain evidence="5">BCRC 34381</strain>
    </source>
</reference>
<dbReference type="SUPFAM" id="SSF48403">
    <property type="entry name" value="Ankyrin repeat"/>
    <property type="match status" value="1"/>
</dbReference>
<evidence type="ECO:0000256" key="2">
    <source>
        <dbReference type="ARBA" id="ARBA00023043"/>
    </source>
</evidence>
<dbReference type="InterPro" id="IPR036770">
    <property type="entry name" value="Ankyrin_rpt-contain_sf"/>
</dbReference>
<dbReference type="Gene3D" id="1.25.40.20">
    <property type="entry name" value="Ankyrin repeat-containing domain"/>
    <property type="match status" value="1"/>
</dbReference>
<evidence type="ECO:0000256" key="1">
    <source>
        <dbReference type="ARBA" id="ARBA00022737"/>
    </source>
</evidence>
<evidence type="ECO:0000313" key="5">
    <source>
        <dbReference type="EMBL" id="KAJ1729302.1"/>
    </source>
</evidence>
<name>A0A9W8CY32_9FUNG</name>
<dbReference type="PRINTS" id="PR01415">
    <property type="entry name" value="ANKYRIN"/>
</dbReference>
<keyword evidence="6" id="KW-1185">Reference proteome</keyword>
<gene>
    <name evidence="5" type="ORF">LPJ61_003593</name>
</gene>
<feature type="region of interest" description="Disordered" evidence="4">
    <location>
        <begin position="200"/>
        <end position="229"/>
    </location>
</feature>
<dbReference type="EMBL" id="JANBOI010000639">
    <property type="protein sequence ID" value="KAJ1729302.1"/>
    <property type="molecule type" value="Genomic_DNA"/>
</dbReference>
<evidence type="ECO:0000256" key="4">
    <source>
        <dbReference type="SAM" id="MobiDB-lite"/>
    </source>
</evidence>
<evidence type="ECO:0000313" key="6">
    <source>
        <dbReference type="Proteomes" id="UP001143981"/>
    </source>
</evidence>
<dbReference type="Proteomes" id="UP001143981">
    <property type="component" value="Unassembled WGS sequence"/>
</dbReference>
<dbReference type="PROSITE" id="PS50088">
    <property type="entry name" value="ANK_REPEAT"/>
    <property type="match status" value="1"/>
</dbReference>
<protein>
    <recommendedName>
        <fullName evidence="7">Ankyrin</fullName>
    </recommendedName>
</protein>
<dbReference type="OrthoDB" id="19174at2759"/>
<dbReference type="InterPro" id="IPR002110">
    <property type="entry name" value="Ankyrin_rpt"/>
</dbReference>